<dbReference type="InterPro" id="IPR011990">
    <property type="entry name" value="TPR-like_helical_dom_sf"/>
</dbReference>
<comment type="caution">
    <text evidence="5">The sequence shown here is derived from an EMBL/GenBank/DDBJ whole genome shotgun (WGS) entry which is preliminary data.</text>
</comment>
<gene>
    <name evidence="5" type="ORF">EJC49_21150</name>
</gene>
<dbReference type="PANTHER" id="PTHR16263">
    <property type="entry name" value="TETRATRICOPEPTIDE REPEAT PROTEIN 38"/>
    <property type="match status" value="1"/>
</dbReference>
<evidence type="ECO:0000256" key="3">
    <source>
        <dbReference type="ARBA" id="ARBA00022737"/>
    </source>
</evidence>
<dbReference type="AlphaFoldDB" id="A0A3S0APX6"/>
<sequence>MIRDRLGFSLSGADAASLDHYEAGLAGLQAFVGDPVGHADRAIEARPDFVMAHVLKGWLFALATDPAATAAARDIHATAAALPANDREKGHVAALGALVDGGWHRAGELLEDLTIAHPRDALALQAGHQIDFFTGNARLLRDRIARAIPQWDASVPGCHAILSAYAFGLEETGDYGRAEKVGRRAVELEPRDGWGQHAVAHVMEMQSRQADGIAWMRADPDVWSTDSLMRVHNWWHLSLFHHDLGDYGEVLALYDGPVDGGRSDFVLNLVDASALLWRLHLRGVDAGERWTRLADLWAPHASAGNYAFNDAHAMMAFVGAGRSDLAETLVATQREAVSRGDDNAAFTRDVGLPATLAIRAFGDGDFGTTVRLLKPLRALAHRFGGSHAQRDVLDLTLIEAALRGRQSALATALAAERHELRPDSPLSQLFRDRARALATDSA</sequence>
<dbReference type="InterPro" id="IPR033891">
    <property type="entry name" value="TTC38"/>
</dbReference>
<evidence type="ECO:0000313" key="5">
    <source>
        <dbReference type="EMBL" id="RST84356.1"/>
    </source>
</evidence>
<proteinExistence type="inferred from homology"/>
<dbReference type="PANTHER" id="PTHR16263:SF4">
    <property type="entry name" value="TETRATRICOPEPTIDE REPEAT PROTEIN 38"/>
    <property type="match status" value="1"/>
</dbReference>
<dbReference type="Gene3D" id="1.25.40.10">
    <property type="entry name" value="Tetratricopeptide repeat domain"/>
    <property type="match status" value="1"/>
</dbReference>
<dbReference type="CDD" id="cd05804">
    <property type="entry name" value="StaR_like"/>
    <property type="match status" value="1"/>
</dbReference>
<dbReference type="Proteomes" id="UP000278398">
    <property type="component" value="Unassembled WGS sequence"/>
</dbReference>
<keyword evidence="4" id="KW-0802">TPR repeat</keyword>
<protein>
    <recommendedName>
        <fullName evidence="2">Tetratricopeptide repeat protein 38</fullName>
    </recommendedName>
</protein>
<dbReference type="OrthoDB" id="9815900at2"/>
<evidence type="ECO:0000256" key="1">
    <source>
        <dbReference type="ARBA" id="ARBA00005857"/>
    </source>
</evidence>
<reference evidence="5 6" key="1">
    <citation type="submission" date="2018-12" db="EMBL/GenBank/DDBJ databases">
        <title>Mesorhizobium carbonis sp. nov., isolated from coal mine water.</title>
        <authorList>
            <person name="Xin W."/>
            <person name="Xu Z."/>
            <person name="Xiang F."/>
            <person name="Zhang J."/>
            <person name="Xi L."/>
            <person name="Liu J."/>
        </authorList>
    </citation>
    <scope>NUCLEOTIDE SEQUENCE [LARGE SCALE GENOMIC DNA]</scope>
    <source>
        <strain evidence="5 6">B2.3</strain>
    </source>
</reference>
<dbReference type="RefSeq" id="WP_126701917.1">
    <property type="nucleotide sequence ID" value="NZ_RWKW01000094.1"/>
</dbReference>
<comment type="similarity">
    <text evidence="1">Belongs to the TTC38 family.</text>
</comment>
<keyword evidence="6" id="KW-1185">Reference proteome</keyword>
<evidence type="ECO:0000313" key="6">
    <source>
        <dbReference type="Proteomes" id="UP000278398"/>
    </source>
</evidence>
<evidence type="ECO:0000256" key="2">
    <source>
        <dbReference type="ARBA" id="ARBA00019992"/>
    </source>
</evidence>
<dbReference type="SUPFAM" id="SSF48452">
    <property type="entry name" value="TPR-like"/>
    <property type="match status" value="1"/>
</dbReference>
<keyword evidence="3" id="KW-0677">Repeat</keyword>
<accession>A0A3S0APX6</accession>
<organism evidence="5 6">
    <name type="scientific">Aquibium carbonis</name>
    <dbReference type="NCBI Taxonomy" id="2495581"/>
    <lineage>
        <taxon>Bacteria</taxon>
        <taxon>Pseudomonadati</taxon>
        <taxon>Pseudomonadota</taxon>
        <taxon>Alphaproteobacteria</taxon>
        <taxon>Hyphomicrobiales</taxon>
        <taxon>Phyllobacteriaceae</taxon>
        <taxon>Aquibium</taxon>
    </lineage>
</organism>
<evidence type="ECO:0000256" key="4">
    <source>
        <dbReference type="ARBA" id="ARBA00022803"/>
    </source>
</evidence>
<name>A0A3S0APX6_9HYPH</name>
<dbReference type="EMBL" id="RWKW01000094">
    <property type="protein sequence ID" value="RST84356.1"/>
    <property type="molecule type" value="Genomic_DNA"/>
</dbReference>